<dbReference type="Proteomes" id="UP000631114">
    <property type="component" value="Unassembled WGS sequence"/>
</dbReference>
<dbReference type="GO" id="GO:0009409">
    <property type="term" value="P:response to cold"/>
    <property type="evidence" value="ECO:0007669"/>
    <property type="project" value="InterPro"/>
</dbReference>
<dbReference type="AlphaFoldDB" id="A0A835IRZ2"/>
<dbReference type="OrthoDB" id="1923282at2759"/>
<comment type="caution">
    <text evidence="1">The sequence shown here is derived from an EMBL/GenBank/DDBJ whole genome shotgun (WGS) entry which is preliminary data.</text>
</comment>
<dbReference type="PANTHER" id="PTHR33676">
    <property type="entry name" value="COLD REGULATED PROTEIN 27"/>
    <property type="match status" value="1"/>
</dbReference>
<dbReference type="InterPro" id="IPR044678">
    <property type="entry name" value="COR27/28"/>
</dbReference>
<gene>
    <name evidence="1" type="ORF">IFM89_023772</name>
</gene>
<evidence type="ECO:0000313" key="2">
    <source>
        <dbReference type="Proteomes" id="UP000631114"/>
    </source>
</evidence>
<dbReference type="PANTHER" id="PTHR33676:SF24">
    <property type="match status" value="1"/>
</dbReference>
<proteinExistence type="predicted"/>
<dbReference type="GO" id="GO:0042752">
    <property type="term" value="P:regulation of circadian rhythm"/>
    <property type="evidence" value="ECO:0007669"/>
    <property type="project" value="InterPro"/>
</dbReference>
<protein>
    <submittedName>
        <fullName evidence="1">Uncharacterized protein</fullName>
    </submittedName>
</protein>
<keyword evidence="2" id="KW-1185">Reference proteome</keyword>
<accession>A0A835IRZ2</accession>
<organism evidence="1 2">
    <name type="scientific">Coptis chinensis</name>
    <dbReference type="NCBI Taxonomy" id="261450"/>
    <lineage>
        <taxon>Eukaryota</taxon>
        <taxon>Viridiplantae</taxon>
        <taxon>Streptophyta</taxon>
        <taxon>Embryophyta</taxon>
        <taxon>Tracheophyta</taxon>
        <taxon>Spermatophyta</taxon>
        <taxon>Magnoliopsida</taxon>
        <taxon>Ranunculales</taxon>
        <taxon>Ranunculaceae</taxon>
        <taxon>Coptidoideae</taxon>
        <taxon>Coptis</taxon>
    </lineage>
</organism>
<sequence length="260" mass="29764">MEIDQEETSSRPSDQATMMELYQENLVTMSKDISQRTKDMGLDAEGSMSREWTNEKHSLYLDSMEASFVRQLHMLSKQSNATSNQFKVLQSGSWKKISFEPAKPKTSTADDSRTLLENQWIRHFRYAGKHQEELALPNLQENGTEFINSGELKMGLSGAVHRQKSASFGATMHSKKLCAGYSHQRDQDYVSSNAEVSDQNFVDDNNEEVHMNNHLRAKKMRTTDFPIKDQVVPLRNFNENCASSREEIVVSNEAIRKHDH</sequence>
<dbReference type="EMBL" id="JADFTS010000002">
    <property type="protein sequence ID" value="KAF9621597.1"/>
    <property type="molecule type" value="Genomic_DNA"/>
</dbReference>
<reference evidence="1 2" key="1">
    <citation type="submission" date="2020-10" db="EMBL/GenBank/DDBJ databases">
        <title>The Coptis chinensis genome and diversification of protoberbering-type alkaloids.</title>
        <authorList>
            <person name="Wang B."/>
            <person name="Shu S."/>
            <person name="Song C."/>
            <person name="Liu Y."/>
        </authorList>
    </citation>
    <scope>NUCLEOTIDE SEQUENCE [LARGE SCALE GENOMIC DNA]</scope>
    <source>
        <strain evidence="1">HL-2020</strain>
        <tissue evidence="1">Leaf</tissue>
    </source>
</reference>
<name>A0A835IRZ2_9MAGN</name>
<evidence type="ECO:0000313" key="1">
    <source>
        <dbReference type="EMBL" id="KAF9621597.1"/>
    </source>
</evidence>